<dbReference type="GO" id="GO:0016746">
    <property type="term" value="F:acyltransferase activity"/>
    <property type="evidence" value="ECO:0007669"/>
    <property type="project" value="UniProtKB-KW"/>
</dbReference>
<dbReference type="EC" id="2.3.1.-" evidence="1"/>
<dbReference type="RefSeq" id="WP_406844512.1">
    <property type="nucleotide sequence ID" value="NZ_CP150845.1"/>
</dbReference>
<dbReference type="Proteomes" id="UP001623852">
    <property type="component" value="Chromosome"/>
</dbReference>
<dbReference type="Pfam" id="PF00132">
    <property type="entry name" value="Hexapep"/>
    <property type="match status" value="1"/>
</dbReference>
<dbReference type="Gene3D" id="2.160.10.10">
    <property type="entry name" value="Hexapeptide repeat proteins"/>
    <property type="match status" value="1"/>
</dbReference>
<keyword evidence="1" id="KW-0808">Transferase</keyword>
<reference evidence="1 2" key="1">
    <citation type="submission" date="2024-03" db="EMBL/GenBank/DDBJ databases">
        <title>Flavobacterium soyae.</title>
        <authorList>
            <person name="Zheng W."/>
        </authorList>
    </citation>
    <scope>NUCLEOTIDE SEQUENCE [LARGE SCALE GENOMIC DNA]</scope>
    <source>
        <strain evidence="1 2">55</strain>
    </source>
</reference>
<dbReference type="EMBL" id="CP150845">
    <property type="protein sequence ID" value="WYZ20193.1"/>
    <property type="molecule type" value="Genomic_DNA"/>
</dbReference>
<keyword evidence="2" id="KW-1185">Reference proteome</keyword>
<dbReference type="InterPro" id="IPR051159">
    <property type="entry name" value="Hexapeptide_acetyltransf"/>
</dbReference>
<proteinExistence type="predicted"/>
<dbReference type="SUPFAM" id="SSF51161">
    <property type="entry name" value="Trimeric LpxA-like enzymes"/>
    <property type="match status" value="1"/>
</dbReference>
<gene>
    <name evidence="1" type="ORF">AABD74_01735</name>
</gene>
<keyword evidence="1" id="KW-0012">Acyltransferase</keyword>
<evidence type="ECO:0000313" key="2">
    <source>
        <dbReference type="Proteomes" id="UP001623852"/>
    </source>
</evidence>
<dbReference type="InterPro" id="IPR001451">
    <property type="entry name" value="Hexapep"/>
</dbReference>
<sequence>MPNVFSNTRIEIKKLPFFQQTTILRGKGKILIGEQCMFGTIDGGFNRNGTIEFQARYKDATITIGDNVATNNNIFICAANKIEIGNHTLIGQNVTLMDFEAHGIEPLKRREVGEVGEIVIGKNVWIGNNVLVLKDSHIGDNSIIAAGAVVKGRFPENVIIGGVPAKIIKHL</sequence>
<dbReference type="PANTHER" id="PTHR23416">
    <property type="entry name" value="SIALIC ACID SYNTHASE-RELATED"/>
    <property type="match status" value="1"/>
</dbReference>
<name>A0ABZ2UFI6_9FLAO</name>
<evidence type="ECO:0000313" key="1">
    <source>
        <dbReference type="EMBL" id="WYZ20193.1"/>
    </source>
</evidence>
<dbReference type="CDD" id="cd04647">
    <property type="entry name" value="LbH_MAT_like"/>
    <property type="match status" value="1"/>
</dbReference>
<organism evidence="1 2">
    <name type="scientific">Flavobacterium soyae</name>
    <dbReference type="NCBI Taxonomy" id="2903098"/>
    <lineage>
        <taxon>Bacteria</taxon>
        <taxon>Pseudomonadati</taxon>
        <taxon>Bacteroidota</taxon>
        <taxon>Flavobacteriia</taxon>
        <taxon>Flavobacteriales</taxon>
        <taxon>Flavobacteriaceae</taxon>
        <taxon>Flavobacterium</taxon>
    </lineage>
</organism>
<protein>
    <submittedName>
        <fullName evidence="1">Acyltransferase</fullName>
        <ecNumber evidence="1">2.3.1.-</ecNumber>
    </submittedName>
</protein>
<accession>A0ABZ2UFI6</accession>
<dbReference type="InterPro" id="IPR011004">
    <property type="entry name" value="Trimer_LpxA-like_sf"/>
</dbReference>